<reference evidence="4" key="1">
    <citation type="submission" date="2015-10" db="EMBL/GenBank/DDBJ databases">
        <authorList>
            <person name="Lehtovirta-Morley L.E."/>
            <person name="Vieille C."/>
        </authorList>
    </citation>
    <scope>NUCLEOTIDE SEQUENCE [LARGE SCALE GENOMIC DNA]</scope>
</reference>
<dbReference type="Proteomes" id="UP000196239">
    <property type="component" value="Chromosome 1"/>
</dbReference>
<organism evidence="3 4">
    <name type="scientific">Nitrosotalea devaniterrae</name>
    <dbReference type="NCBI Taxonomy" id="1078905"/>
    <lineage>
        <taxon>Archaea</taxon>
        <taxon>Nitrososphaerota</taxon>
        <taxon>Nitrososphaeria</taxon>
        <taxon>Nitrosotaleales</taxon>
        <taxon>Nitrosotaleaceae</taxon>
        <taxon>Nitrosotalea</taxon>
    </lineage>
</organism>
<sequence>MTRKTKQFLVTVIFLSLVASIVFISPLSVKPAEAHITKVYGNYLVQVGWNNEPVYTGLVNAAQVTIKKGSGDAAKPVINAIKDLQISVKYGSVTKPLDFLPSSTVDGQYTAVLIPTRVGTYSLVFTGTVEGQTIDDEIPLDDVASVDDLNFPPSTGSSPNTSANVGQLGTLVNQLTNDIEDAKNNADAASKSVSNVVQSFQEVKDTTDRLYMISMTGIGIGIAGIVIAVIAITRNKQQN</sequence>
<evidence type="ECO:0000256" key="1">
    <source>
        <dbReference type="SAM" id="Coils"/>
    </source>
</evidence>
<keyword evidence="2" id="KW-0472">Membrane</keyword>
<proteinExistence type="predicted"/>
<feature type="transmembrane region" description="Helical" evidence="2">
    <location>
        <begin position="210"/>
        <end position="232"/>
    </location>
</feature>
<keyword evidence="1" id="KW-0175">Coiled coil</keyword>
<name>A0A128A418_9ARCH</name>
<keyword evidence="4" id="KW-1185">Reference proteome</keyword>
<evidence type="ECO:0000313" key="4">
    <source>
        <dbReference type="Proteomes" id="UP000196239"/>
    </source>
</evidence>
<keyword evidence="2" id="KW-1133">Transmembrane helix</keyword>
<dbReference type="AlphaFoldDB" id="A0A128A418"/>
<gene>
    <name evidence="3" type="ORF">NDEV_1325</name>
</gene>
<accession>A0A128A418</accession>
<protein>
    <submittedName>
        <fullName evidence="3">Uncharacterized protein</fullName>
    </submittedName>
</protein>
<evidence type="ECO:0000313" key="3">
    <source>
        <dbReference type="EMBL" id="CUR52090.1"/>
    </source>
</evidence>
<dbReference type="EMBL" id="LN890280">
    <property type="protein sequence ID" value="CUR52090.1"/>
    <property type="molecule type" value="Genomic_DNA"/>
</dbReference>
<evidence type="ECO:0000256" key="2">
    <source>
        <dbReference type="SAM" id="Phobius"/>
    </source>
</evidence>
<dbReference type="KEGG" id="ndv:NDEV_1325"/>
<feature type="coiled-coil region" evidence="1">
    <location>
        <begin position="165"/>
        <end position="192"/>
    </location>
</feature>
<keyword evidence="2" id="KW-0812">Transmembrane</keyword>